<gene>
    <name evidence="1" type="ordered locus">Os12g0105401</name>
    <name evidence="1" type="ORF">OSNPB_120105401</name>
</gene>
<dbReference type="InParanoid" id="A0A0N7KTF7"/>
<dbReference type="EMBL" id="AP014968">
    <property type="protein sequence ID" value="BAT15490.1"/>
    <property type="molecule type" value="Genomic_DNA"/>
</dbReference>
<dbReference type="PaxDb" id="39947-A0A0N7KTF7"/>
<proteinExistence type="predicted"/>
<accession>A0A0N7KTF7</accession>
<dbReference type="Proteomes" id="UP000059680">
    <property type="component" value="Chromosome 12"/>
</dbReference>
<evidence type="ECO:0000313" key="1">
    <source>
        <dbReference type="EMBL" id="BAT15490.1"/>
    </source>
</evidence>
<dbReference type="Gramene" id="Os12t0105401-00">
    <property type="protein sequence ID" value="Os12t0105401-00"/>
    <property type="gene ID" value="Os12g0105401"/>
</dbReference>
<evidence type="ECO:0000313" key="2">
    <source>
        <dbReference type="Proteomes" id="UP000059680"/>
    </source>
</evidence>
<protein>
    <submittedName>
        <fullName evidence="1">Os12g0105401 protein</fullName>
    </submittedName>
</protein>
<reference evidence="1 2" key="3">
    <citation type="journal article" date="2013" name="Rice">
        <title>Improvement of the Oryza sativa Nipponbare reference genome using next generation sequence and optical map data.</title>
        <authorList>
            <person name="Kawahara Y."/>
            <person name="de la Bastide M."/>
            <person name="Hamilton J.P."/>
            <person name="Kanamori H."/>
            <person name="McCombie W.R."/>
            <person name="Ouyang S."/>
            <person name="Schwartz D.C."/>
            <person name="Tanaka T."/>
            <person name="Wu J."/>
            <person name="Zhou S."/>
            <person name="Childs K.L."/>
            <person name="Davidson R.M."/>
            <person name="Lin H."/>
            <person name="Quesada-Ocampo L."/>
            <person name="Vaillancourt B."/>
            <person name="Sakai H."/>
            <person name="Lee S.S."/>
            <person name="Kim J."/>
            <person name="Numa H."/>
            <person name="Itoh T."/>
            <person name="Buell C.R."/>
            <person name="Matsumoto T."/>
        </authorList>
    </citation>
    <scope>NUCLEOTIDE SEQUENCE [LARGE SCALE GENOMIC DNA]</scope>
    <source>
        <strain evidence="2">cv. Nipponbare</strain>
    </source>
</reference>
<reference evidence="1 2" key="2">
    <citation type="journal article" date="2013" name="Plant Cell Physiol.">
        <title>Rice Annotation Project Database (RAP-DB): an integrative and interactive database for rice genomics.</title>
        <authorList>
            <person name="Sakai H."/>
            <person name="Lee S.S."/>
            <person name="Tanaka T."/>
            <person name="Numa H."/>
            <person name="Kim J."/>
            <person name="Kawahara Y."/>
            <person name="Wakimoto H."/>
            <person name="Yang C.C."/>
            <person name="Iwamoto M."/>
            <person name="Abe T."/>
            <person name="Yamada Y."/>
            <person name="Muto A."/>
            <person name="Inokuchi H."/>
            <person name="Ikemura T."/>
            <person name="Matsumoto T."/>
            <person name="Sasaki T."/>
            <person name="Itoh T."/>
        </authorList>
    </citation>
    <scope>NUCLEOTIDE SEQUENCE [LARGE SCALE GENOMIC DNA]</scope>
    <source>
        <strain evidence="2">cv. Nipponbare</strain>
    </source>
</reference>
<keyword evidence="2" id="KW-1185">Reference proteome</keyword>
<organism evidence="1 2">
    <name type="scientific">Oryza sativa subsp. japonica</name>
    <name type="common">Rice</name>
    <dbReference type="NCBI Taxonomy" id="39947"/>
    <lineage>
        <taxon>Eukaryota</taxon>
        <taxon>Viridiplantae</taxon>
        <taxon>Streptophyta</taxon>
        <taxon>Embryophyta</taxon>
        <taxon>Tracheophyta</taxon>
        <taxon>Spermatophyta</taxon>
        <taxon>Magnoliopsida</taxon>
        <taxon>Liliopsida</taxon>
        <taxon>Poales</taxon>
        <taxon>Poaceae</taxon>
        <taxon>BOP clade</taxon>
        <taxon>Oryzoideae</taxon>
        <taxon>Oryzeae</taxon>
        <taxon>Oryzinae</taxon>
        <taxon>Oryza</taxon>
        <taxon>Oryza sativa</taxon>
    </lineage>
</organism>
<sequence>MISLGSCSLFPKVVMPIPSPAFLSMRASRGPFGFWLALFGESLVKDCVGEAKLLPSSLPLPHFLSFCIRLGLLPKKLYLLEELSTETLSKSSLLGEEGAEEAVSRSVSPCPRSDPAYSSIRSLALSRDFGLRVLLRSRAEIFSDGAW</sequence>
<name>A0A0N7KTF7_ORYSJ</name>
<dbReference type="AlphaFoldDB" id="A0A0N7KTF7"/>
<reference evidence="2" key="1">
    <citation type="journal article" date="2005" name="Nature">
        <title>The map-based sequence of the rice genome.</title>
        <authorList>
            <consortium name="International rice genome sequencing project (IRGSP)"/>
            <person name="Matsumoto T."/>
            <person name="Wu J."/>
            <person name="Kanamori H."/>
            <person name="Katayose Y."/>
            <person name="Fujisawa M."/>
            <person name="Namiki N."/>
            <person name="Mizuno H."/>
            <person name="Yamamoto K."/>
            <person name="Antonio B.A."/>
            <person name="Baba T."/>
            <person name="Sakata K."/>
            <person name="Nagamura Y."/>
            <person name="Aoki H."/>
            <person name="Arikawa K."/>
            <person name="Arita K."/>
            <person name="Bito T."/>
            <person name="Chiden Y."/>
            <person name="Fujitsuka N."/>
            <person name="Fukunaka R."/>
            <person name="Hamada M."/>
            <person name="Harada C."/>
            <person name="Hayashi A."/>
            <person name="Hijishita S."/>
            <person name="Honda M."/>
            <person name="Hosokawa S."/>
            <person name="Ichikawa Y."/>
            <person name="Idonuma A."/>
            <person name="Iijima M."/>
            <person name="Ikeda M."/>
            <person name="Ikeno M."/>
            <person name="Ito K."/>
            <person name="Ito S."/>
            <person name="Ito T."/>
            <person name="Ito Y."/>
            <person name="Ito Y."/>
            <person name="Iwabuchi A."/>
            <person name="Kamiya K."/>
            <person name="Karasawa W."/>
            <person name="Kurita K."/>
            <person name="Katagiri S."/>
            <person name="Kikuta A."/>
            <person name="Kobayashi H."/>
            <person name="Kobayashi N."/>
            <person name="Machita K."/>
            <person name="Maehara T."/>
            <person name="Masukawa M."/>
            <person name="Mizubayashi T."/>
            <person name="Mukai Y."/>
            <person name="Nagasaki H."/>
            <person name="Nagata Y."/>
            <person name="Naito S."/>
            <person name="Nakashima M."/>
            <person name="Nakama Y."/>
            <person name="Nakamichi Y."/>
            <person name="Nakamura M."/>
            <person name="Meguro A."/>
            <person name="Negishi M."/>
            <person name="Ohta I."/>
            <person name="Ohta T."/>
            <person name="Okamoto M."/>
            <person name="Ono N."/>
            <person name="Saji S."/>
            <person name="Sakaguchi M."/>
            <person name="Sakai K."/>
            <person name="Shibata M."/>
            <person name="Shimokawa T."/>
            <person name="Song J."/>
            <person name="Takazaki Y."/>
            <person name="Terasawa K."/>
            <person name="Tsugane M."/>
            <person name="Tsuji K."/>
            <person name="Ueda S."/>
            <person name="Waki K."/>
            <person name="Yamagata H."/>
            <person name="Yamamoto M."/>
            <person name="Yamamoto S."/>
            <person name="Yamane H."/>
            <person name="Yoshiki S."/>
            <person name="Yoshihara R."/>
            <person name="Yukawa K."/>
            <person name="Zhong H."/>
            <person name="Yano M."/>
            <person name="Yuan Q."/>
            <person name="Ouyang S."/>
            <person name="Liu J."/>
            <person name="Jones K.M."/>
            <person name="Gansberger K."/>
            <person name="Moffat K."/>
            <person name="Hill J."/>
            <person name="Bera J."/>
            <person name="Fadrosh D."/>
            <person name="Jin S."/>
            <person name="Johri S."/>
            <person name="Kim M."/>
            <person name="Overton L."/>
            <person name="Reardon M."/>
            <person name="Tsitrin T."/>
            <person name="Vuong H."/>
            <person name="Weaver B."/>
            <person name="Ciecko A."/>
            <person name="Tallon L."/>
            <person name="Jackson J."/>
            <person name="Pai G."/>
            <person name="Aken S.V."/>
            <person name="Utterback T."/>
            <person name="Reidmuller S."/>
            <person name="Feldblyum T."/>
            <person name="Hsiao J."/>
            <person name="Zismann V."/>
            <person name="Iobst S."/>
            <person name="de Vazeille A.R."/>
            <person name="Buell C.R."/>
            <person name="Ying K."/>
            <person name="Li Y."/>
            <person name="Lu T."/>
            <person name="Huang Y."/>
            <person name="Zhao Q."/>
            <person name="Feng Q."/>
            <person name="Zhang L."/>
            <person name="Zhu J."/>
            <person name="Weng Q."/>
            <person name="Mu J."/>
            <person name="Lu Y."/>
            <person name="Fan D."/>
            <person name="Liu Y."/>
            <person name="Guan J."/>
            <person name="Zhang Y."/>
            <person name="Yu S."/>
            <person name="Liu X."/>
            <person name="Zhang Y."/>
            <person name="Hong G."/>
            <person name="Han B."/>
            <person name="Choisne N."/>
            <person name="Demange N."/>
            <person name="Orjeda G."/>
            <person name="Samain S."/>
            <person name="Cattolico L."/>
            <person name="Pelletier E."/>
            <person name="Couloux A."/>
            <person name="Segurens B."/>
            <person name="Wincker P."/>
            <person name="D'Hont A."/>
            <person name="Scarpelli C."/>
            <person name="Weissenbach J."/>
            <person name="Salanoubat M."/>
            <person name="Quetier F."/>
            <person name="Yu Y."/>
            <person name="Kim H.R."/>
            <person name="Rambo T."/>
            <person name="Currie J."/>
            <person name="Collura K."/>
            <person name="Luo M."/>
            <person name="Yang T."/>
            <person name="Ammiraju J.S.S."/>
            <person name="Engler F."/>
            <person name="Soderlund C."/>
            <person name="Wing R.A."/>
            <person name="Palmer L.E."/>
            <person name="de la Bastide M."/>
            <person name="Spiegel L."/>
            <person name="Nascimento L."/>
            <person name="Zutavern T."/>
            <person name="O'Shaughnessy A."/>
            <person name="Dike S."/>
            <person name="Dedhia N."/>
            <person name="Preston R."/>
            <person name="Balija V."/>
            <person name="McCombie W.R."/>
            <person name="Chow T."/>
            <person name="Chen H."/>
            <person name="Chung M."/>
            <person name="Chen C."/>
            <person name="Shaw J."/>
            <person name="Wu H."/>
            <person name="Hsiao K."/>
            <person name="Chao Y."/>
            <person name="Chu M."/>
            <person name="Cheng C."/>
            <person name="Hour A."/>
            <person name="Lee P."/>
            <person name="Lin S."/>
            <person name="Lin Y."/>
            <person name="Liou J."/>
            <person name="Liu S."/>
            <person name="Hsing Y."/>
            <person name="Raghuvanshi S."/>
            <person name="Mohanty A."/>
            <person name="Bharti A.K."/>
            <person name="Gaur A."/>
            <person name="Gupta V."/>
            <person name="Kumar D."/>
            <person name="Ravi V."/>
            <person name="Vij S."/>
            <person name="Kapur A."/>
            <person name="Khurana P."/>
            <person name="Khurana P."/>
            <person name="Khurana J.P."/>
            <person name="Tyagi A.K."/>
            <person name="Gaikwad K."/>
            <person name="Singh A."/>
            <person name="Dalal V."/>
            <person name="Srivastava S."/>
            <person name="Dixit A."/>
            <person name="Pal A.K."/>
            <person name="Ghazi I.A."/>
            <person name="Yadav M."/>
            <person name="Pandit A."/>
            <person name="Bhargava A."/>
            <person name="Sureshbabu K."/>
            <person name="Batra K."/>
            <person name="Sharma T.R."/>
            <person name="Mohapatra T."/>
            <person name="Singh N.K."/>
            <person name="Messing J."/>
            <person name="Nelson A.B."/>
            <person name="Fuks G."/>
            <person name="Kavchok S."/>
            <person name="Keizer G."/>
            <person name="Linton E."/>
            <person name="Llaca V."/>
            <person name="Song R."/>
            <person name="Tanyolac B."/>
            <person name="Young S."/>
            <person name="Ho-Il K."/>
            <person name="Hahn J.H."/>
            <person name="Sangsakoo G."/>
            <person name="Vanavichit A."/>
            <person name="de Mattos Luiz.A.T."/>
            <person name="Zimmer P.D."/>
            <person name="Malone G."/>
            <person name="Dellagostin O."/>
            <person name="de Oliveira A.C."/>
            <person name="Bevan M."/>
            <person name="Bancroft I."/>
            <person name="Minx P."/>
            <person name="Cordum H."/>
            <person name="Wilson R."/>
            <person name="Cheng Z."/>
            <person name="Jin W."/>
            <person name="Jiang J."/>
            <person name="Leong S.A."/>
            <person name="Iwama H."/>
            <person name="Gojobori T."/>
            <person name="Itoh T."/>
            <person name="Niimura Y."/>
            <person name="Fujii Y."/>
            <person name="Habara T."/>
            <person name="Sakai H."/>
            <person name="Sato Y."/>
            <person name="Wilson G."/>
            <person name="Kumar K."/>
            <person name="McCouch S."/>
            <person name="Juretic N."/>
            <person name="Hoen D."/>
            <person name="Wright S."/>
            <person name="Bruskiewich R."/>
            <person name="Bureau T."/>
            <person name="Miyao A."/>
            <person name="Hirochika H."/>
            <person name="Nishikawa T."/>
            <person name="Kadowaki K."/>
            <person name="Sugiura M."/>
            <person name="Burr B."/>
            <person name="Sasaki T."/>
        </authorList>
    </citation>
    <scope>NUCLEOTIDE SEQUENCE [LARGE SCALE GENOMIC DNA]</scope>
    <source>
        <strain evidence="2">cv. Nipponbare</strain>
    </source>
</reference>